<gene>
    <name evidence="1" type="primary">yabP</name>
    <name evidence="1" type="ORF">HYG85_11995</name>
</gene>
<dbReference type="PIRSF" id="PIRSF011576">
    <property type="entry name" value="YabP"/>
    <property type="match status" value="1"/>
</dbReference>
<dbReference type="RefSeq" id="WP_113673185.1">
    <property type="nucleotide sequence ID" value="NZ_CAJXUH010000013.1"/>
</dbReference>
<accession>A0A8J8SCC0</accession>
<reference evidence="1 2" key="1">
    <citation type="submission" date="2020-07" db="EMBL/GenBank/DDBJ databases">
        <title>Vallitalea guaymasensis genome.</title>
        <authorList>
            <person name="Postec A."/>
        </authorList>
    </citation>
    <scope>NUCLEOTIDE SEQUENCE [LARGE SCALE GENOMIC DNA]</scope>
    <source>
        <strain evidence="1 2">Ra1766G1</strain>
    </source>
</reference>
<dbReference type="Proteomes" id="UP000677305">
    <property type="component" value="Chromosome"/>
</dbReference>
<evidence type="ECO:0000313" key="2">
    <source>
        <dbReference type="Proteomes" id="UP000677305"/>
    </source>
</evidence>
<evidence type="ECO:0000313" key="1">
    <source>
        <dbReference type="EMBL" id="QUH29587.1"/>
    </source>
</evidence>
<dbReference type="Pfam" id="PF07873">
    <property type="entry name" value="YabP"/>
    <property type="match status" value="1"/>
</dbReference>
<dbReference type="NCBIfam" id="TIGR02892">
    <property type="entry name" value="spore_yabP"/>
    <property type="match status" value="1"/>
</dbReference>
<proteinExistence type="predicted"/>
<dbReference type="GO" id="GO:0030435">
    <property type="term" value="P:sporulation resulting in formation of a cellular spore"/>
    <property type="evidence" value="ECO:0007669"/>
    <property type="project" value="InterPro"/>
</dbReference>
<organism evidence="1 2">
    <name type="scientific">Vallitalea guaymasensis</name>
    <dbReference type="NCBI Taxonomy" id="1185412"/>
    <lineage>
        <taxon>Bacteria</taxon>
        <taxon>Bacillati</taxon>
        <taxon>Bacillota</taxon>
        <taxon>Clostridia</taxon>
        <taxon>Lachnospirales</taxon>
        <taxon>Vallitaleaceae</taxon>
        <taxon>Vallitalea</taxon>
    </lineage>
</organism>
<sequence length="93" mass="10549">MEEKHTNMNHRLVINDRERISITGVSDVISFDTDVVMVETEMGTLTIKGLELHVNRLNLEKEELELDGQIESLEYSDGARYGSKGSFMSKLFG</sequence>
<name>A0A8J8SCC0_9FIRM</name>
<dbReference type="EMBL" id="CP058561">
    <property type="protein sequence ID" value="QUH29587.1"/>
    <property type="molecule type" value="Genomic_DNA"/>
</dbReference>
<dbReference type="Gene3D" id="2.60.40.2000">
    <property type="match status" value="1"/>
</dbReference>
<dbReference type="InterPro" id="IPR012504">
    <property type="entry name" value="Spore_YabP"/>
</dbReference>
<dbReference type="InterPro" id="IPR038705">
    <property type="entry name" value="YabP_sf"/>
</dbReference>
<protein>
    <submittedName>
        <fullName evidence="1">Sporulation protein YabP</fullName>
    </submittedName>
</protein>
<dbReference type="AlphaFoldDB" id="A0A8J8SCC0"/>
<dbReference type="InterPro" id="IPR022476">
    <property type="entry name" value="Spore_YabP/YqfC"/>
</dbReference>
<dbReference type="KEGG" id="vgu:HYG85_11995"/>
<keyword evidence="2" id="KW-1185">Reference proteome</keyword>
<dbReference type="OrthoDB" id="9795125at2"/>